<dbReference type="CDD" id="cd22823">
    <property type="entry name" value="Gal_Rha_Lectin"/>
    <property type="match status" value="1"/>
</dbReference>
<dbReference type="Pfam" id="PF02140">
    <property type="entry name" value="SUEL_Lectin"/>
    <property type="match status" value="1"/>
</dbReference>
<dbReference type="InterPro" id="IPR000922">
    <property type="entry name" value="Lectin_gal-bd_dom"/>
</dbReference>
<reference evidence="4" key="4">
    <citation type="submission" date="2025-09" db="UniProtKB">
        <authorList>
            <consortium name="Ensembl"/>
        </authorList>
    </citation>
    <scope>IDENTIFICATION</scope>
    <source>
        <strain evidence="4">HSOK</strain>
    </source>
</reference>
<organism evidence="4 5">
    <name type="scientific">Oryzias latipes</name>
    <name type="common">Japanese rice fish</name>
    <name type="synonym">Japanese killifish</name>
    <dbReference type="NCBI Taxonomy" id="8090"/>
    <lineage>
        <taxon>Eukaryota</taxon>
        <taxon>Metazoa</taxon>
        <taxon>Chordata</taxon>
        <taxon>Craniata</taxon>
        <taxon>Vertebrata</taxon>
        <taxon>Euteleostomi</taxon>
        <taxon>Actinopterygii</taxon>
        <taxon>Neopterygii</taxon>
        <taxon>Teleostei</taxon>
        <taxon>Neoteleostei</taxon>
        <taxon>Acanthomorphata</taxon>
        <taxon>Ovalentaria</taxon>
        <taxon>Atherinomorphae</taxon>
        <taxon>Beloniformes</taxon>
        <taxon>Adrianichthyidae</taxon>
        <taxon>Oryziinae</taxon>
        <taxon>Oryzias</taxon>
    </lineage>
</organism>
<reference evidence="4" key="3">
    <citation type="submission" date="2025-08" db="UniProtKB">
        <authorList>
            <consortium name="Ensembl"/>
        </authorList>
    </citation>
    <scope>IDENTIFICATION</scope>
    <source>
        <strain evidence="4">HSOK</strain>
    </source>
</reference>
<feature type="domain" description="SUEL-type lectin" evidence="3">
    <location>
        <begin position="39"/>
        <end position="126"/>
    </location>
</feature>
<keyword evidence="1" id="KW-0430">Lectin</keyword>
<dbReference type="PROSITE" id="PS50228">
    <property type="entry name" value="SUEL_LECTIN"/>
    <property type="match status" value="1"/>
</dbReference>
<dbReference type="InterPro" id="IPR043159">
    <property type="entry name" value="Lectin_gal-bd_sf"/>
</dbReference>
<protein>
    <recommendedName>
        <fullName evidence="3">SUEL-type lectin domain-containing protein</fullName>
    </recommendedName>
</protein>
<accession>A0A3P9J693</accession>
<keyword evidence="2" id="KW-0677">Repeat</keyword>
<evidence type="ECO:0000259" key="3">
    <source>
        <dbReference type="PROSITE" id="PS50228"/>
    </source>
</evidence>
<reference evidence="4 5" key="2">
    <citation type="submission" date="2017-04" db="EMBL/GenBank/DDBJ databases">
        <title>CpG methylation of centromeres and impact of large insertions on vertebrate speciation.</title>
        <authorList>
            <person name="Ichikawa K."/>
            <person name="Yoshimura J."/>
            <person name="Morishita S."/>
        </authorList>
    </citation>
    <scope>NUCLEOTIDE SEQUENCE</scope>
    <source>
        <strain evidence="4 5">HSOK</strain>
    </source>
</reference>
<dbReference type="Proteomes" id="UP000265200">
    <property type="component" value="Chromosome 12"/>
</dbReference>
<dbReference type="Ensembl" id="ENSORLT00015015215.1">
    <property type="protein sequence ID" value="ENSORLP00015027641.1"/>
    <property type="gene ID" value="ENSORLG00015009822.1"/>
</dbReference>
<dbReference type="Gene3D" id="2.60.120.740">
    <property type="match status" value="1"/>
</dbReference>
<name>A0A3P9J693_ORYLA</name>
<evidence type="ECO:0000313" key="5">
    <source>
        <dbReference type="Proteomes" id="UP000265200"/>
    </source>
</evidence>
<dbReference type="AlphaFoldDB" id="A0A3P9J693"/>
<proteinExistence type="predicted"/>
<dbReference type="GO" id="GO:0030246">
    <property type="term" value="F:carbohydrate binding"/>
    <property type="evidence" value="ECO:0007669"/>
    <property type="project" value="UniProtKB-KW"/>
</dbReference>
<sequence length="140" mass="15244">MCKRPVNSTPSVLIPPVFLTFGTSLIKSSLTAGFLTAVVCEGSSAVLHCPHDSVINIQSAFFGRKSADICPHFEGSEGVCTCTVQGILPRYRKVCDNRPFCFAYAHVEEDPCPTISKYLEIVYSCDSSASSRWSSITRQA</sequence>
<evidence type="ECO:0000256" key="2">
    <source>
        <dbReference type="ARBA" id="ARBA00022737"/>
    </source>
</evidence>
<dbReference type="PANTHER" id="PTHR46780">
    <property type="entry name" value="PROTEIN EVA-1"/>
    <property type="match status" value="1"/>
</dbReference>
<evidence type="ECO:0000313" key="4">
    <source>
        <dbReference type="Ensembl" id="ENSORLP00015027641.1"/>
    </source>
</evidence>
<reference key="1">
    <citation type="journal article" date="2007" name="Nature">
        <title>The medaka draft genome and insights into vertebrate genome evolution.</title>
        <authorList>
            <person name="Kasahara M."/>
            <person name="Naruse K."/>
            <person name="Sasaki S."/>
            <person name="Nakatani Y."/>
            <person name="Qu W."/>
            <person name="Ahsan B."/>
            <person name="Yamada T."/>
            <person name="Nagayasu Y."/>
            <person name="Doi K."/>
            <person name="Kasai Y."/>
            <person name="Jindo T."/>
            <person name="Kobayashi D."/>
            <person name="Shimada A."/>
            <person name="Toyoda A."/>
            <person name="Kuroki Y."/>
            <person name="Fujiyama A."/>
            <person name="Sasaki T."/>
            <person name="Shimizu A."/>
            <person name="Asakawa S."/>
            <person name="Shimizu N."/>
            <person name="Hashimoto S."/>
            <person name="Yang J."/>
            <person name="Lee Y."/>
            <person name="Matsushima K."/>
            <person name="Sugano S."/>
            <person name="Sakaizumi M."/>
            <person name="Narita T."/>
            <person name="Ohishi K."/>
            <person name="Haga S."/>
            <person name="Ohta F."/>
            <person name="Nomoto H."/>
            <person name="Nogata K."/>
            <person name="Morishita T."/>
            <person name="Endo T."/>
            <person name="Shin-I T."/>
            <person name="Takeda H."/>
            <person name="Morishita S."/>
            <person name="Kohara Y."/>
        </authorList>
    </citation>
    <scope>NUCLEOTIDE SEQUENCE [LARGE SCALE GENOMIC DNA]</scope>
    <source>
        <strain>Hd-rR</strain>
    </source>
</reference>
<evidence type="ECO:0000256" key="1">
    <source>
        <dbReference type="ARBA" id="ARBA00022734"/>
    </source>
</evidence>